<dbReference type="PANTHER" id="PTHR30146:SF153">
    <property type="entry name" value="LACTOSE OPERON REPRESSOR"/>
    <property type="match status" value="1"/>
</dbReference>
<dbReference type="Gene3D" id="3.40.50.2300">
    <property type="match status" value="2"/>
</dbReference>
<dbReference type="Pfam" id="PF13377">
    <property type="entry name" value="Peripla_BP_3"/>
    <property type="match status" value="1"/>
</dbReference>
<dbReference type="InterPro" id="IPR000843">
    <property type="entry name" value="HTH_LacI"/>
</dbReference>
<dbReference type="InterPro" id="IPR010982">
    <property type="entry name" value="Lambda_DNA-bd_dom_sf"/>
</dbReference>
<feature type="compositionally biased region" description="Low complexity" evidence="4">
    <location>
        <begin position="75"/>
        <end position="87"/>
    </location>
</feature>
<sequence length="433" mass="45795">MSRARGEIETLPSGSLRVRVYAGVDPVSKKRQYLVQTVPAGPRAIREAEEVRARLLREASQRRAPGDPGADGERATGPGAPPAGSAGRRSRGTLTVATIARLAGVSPPTVSKVLNGRSGVAPDTRRRVEDLLRERGYRRPEKVARAACVEVVFYGGMSHLTVEIMRGVKQVAVGHGLAVGFTDALREASTGRSWAQDLLARRPTGVIAVHTGAMPEQHGLLDASAIPLVAVDPTSEPLQPVPSVAAANRRGAFAAAQHLLDLGHRGIAVITGPLERVCARARLEGARAALAATGMPLDERLLRAGLWFSFEDGLSHGRELLRLPDPPTAVLCGNDLQAFGVYEAARQAGARIPHDLSVVGFDDISYARWCGPPMTTVRQPFAEMGATAARMVLALAAGEAITQTHIELATALVVRDSTAPPAAETIPATADRF</sequence>
<dbReference type="InterPro" id="IPR046335">
    <property type="entry name" value="LacI/GalR-like_sensor"/>
</dbReference>
<keyword evidence="7" id="KW-1185">Reference proteome</keyword>
<feature type="domain" description="HTH lacI-type" evidence="5">
    <location>
        <begin position="94"/>
        <end position="149"/>
    </location>
</feature>
<evidence type="ECO:0000313" key="6">
    <source>
        <dbReference type="EMBL" id="GFJ94092.1"/>
    </source>
</evidence>
<evidence type="ECO:0000256" key="1">
    <source>
        <dbReference type="ARBA" id="ARBA00023015"/>
    </source>
</evidence>
<dbReference type="Proteomes" id="UP000482960">
    <property type="component" value="Unassembled WGS sequence"/>
</dbReference>
<dbReference type="PANTHER" id="PTHR30146">
    <property type="entry name" value="LACI-RELATED TRANSCRIPTIONAL REPRESSOR"/>
    <property type="match status" value="1"/>
</dbReference>
<dbReference type="SMART" id="SM00354">
    <property type="entry name" value="HTH_LACI"/>
    <property type="match status" value="1"/>
</dbReference>
<comment type="caution">
    <text evidence="6">The sequence shown here is derived from an EMBL/GenBank/DDBJ whole genome shotgun (WGS) entry which is preliminary data.</text>
</comment>
<dbReference type="InterPro" id="IPR028082">
    <property type="entry name" value="Peripla_BP_I"/>
</dbReference>
<dbReference type="GO" id="GO:0003700">
    <property type="term" value="F:DNA-binding transcription factor activity"/>
    <property type="evidence" value="ECO:0007669"/>
    <property type="project" value="TreeGrafter"/>
</dbReference>
<evidence type="ECO:0000313" key="7">
    <source>
        <dbReference type="Proteomes" id="UP000482960"/>
    </source>
</evidence>
<organism evidence="6 7">
    <name type="scientific">Phytohabitans rumicis</name>
    <dbReference type="NCBI Taxonomy" id="1076125"/>
    <lineage>
        <taxon>Bacteria</taxon>
        <taxon>Bacillati</taxon>
        <taxon>Actinomycetota</taxon>
        <taxon>Actinomycetes</taxon>
        <taxon>Micromonosporales</taxon>
        <taxon>Micromonosporaceae</taxon>
    </lineage>
</organism>
<dbReference type="Gene3D" id="1.10.260.40">
    <property type="entry name" value="lambda repressor-like DNA-binding domains"/>
    <property type="match status" value="1"/>
</dbReference>
<dbReference type="SUPFAM" id="SSF47413">
    <property type="entry name" value="lambda repressor-like DNA-binding domains"/>
    <property type="match status" value="1"/>
</dbReference>
<evidence type="ECO:0000256" key="4">
    <source>
        <dbReference type="SAM" id="MobiDB-lite"/>
    </source>
</evidence>
<dbReference type="SUPFAM" id="SSF53822">
    <property type="entry name" value="Periplasmic binding protein-like I"/>
    <property type="match status" value="1"/>
</dbReference>
<evidence type="ECO:0000256" key="3">
    <source>
        <dbReference type="ARBA" id="ARBA00023163"/>
    </source>
</evidence>
<evidence type="ECO:0000256" key="2">
    <source>
        <dbReference type="ARBA" id="ARBA00023125"/>
    </source>
</evidence>
<name>A0A6V8LA53_9ACTN</name>
<gene>
    <name evidence="6" type="ORF">Prum_077340</name>
</gene>
<feature type="region of interest" description="Disordered" evidence="4">
    <location>
        <begin position="57"/>
        <end position="91"/>
    </location>
</feature>
<dbReference type="PROSITE" id="PS50932">
    <property type="entry name" value="HTH_LACI_2"/>
    <property type="match status" value="1"/>
</dbReference>
<proteinExistence type="predicted"/>
<dbReference type="GO" id="GO:0000976">
    <property type="term" value="F:transcription cis-regulatory region binding"/>
    <property type="evidence" value="ECO:0007669"/>
    <property type="project" value="TreeGrafter"/>
</dbReference>
<dbReference type="EMBL" id="BLPG01000001">
    <property type="protein sequence ID" value="GFJ94092.1"/>
    <property type="molecule type" value="Genomic_DNA"/>
</dbReference>
<evidence type="ECO:0000259" key="5">
    <source>
        <dbReference type="PROSITE" id="PS50932"/>
    </source>
</evidence>
<keyword evidence="2" id="KW-0238">DNA-binding</keyword>
<dbReference type="RefSeq" id="WP_173081025.1">
    <property type="nucleotide sequence ID" value="NZ_BAABJB010000001.1"/>
</dbReference>
<dbReference type="AlphaFoldDB" id="A0A6V8LA53"/>
<reference evidence="6 7" key="2">
    <citation type="submission" date="2020-03" db="EMBL/GenBank/DDBJ databases">
        <authorList>
            <person name="Ichikawa N."/>
            <person name="Kimura A."/>
            <person name="Kitahashi Y."/>
            <person name="Uohara A."/>
        </authorList>
    </citation>
    <scope>NUCLEOTIDE SEQUENCE [LARGE SCALE GENOMIC DNA]</scope>
    <source>
        <strain evidence="6 7">NBRC 108638</strain>
    </source>
</reference>
<dbReference type="CDD" id="cd01392">
    <property type="entry name" value="HTH_LacI"/>
    <property type="match status" value="1"/>
</dbReference>
<reference evidence="6 7" key="1">
    <citation type="submission" date="2020-03" db="EMBL/GenBank/DDBJ databases">
        <title>Whole genome shotgun sequence of Phytohabitans rumicis NBRC 108638.</title>
        <authorList>
            <person name="Komaki H."/>
            <person name="Tamura T."/>
        </authorList>
    </citation>
    <scope>NUCLEOTIDE SEQUENCE [LARGE SCALE GENOMIC DNA]</scope>
    <source>
        <strain evidence="6 7">NBRC 108638</strain>
    </source>
</reference>
<keyword evidence="3" id="KW-0804">Transcription</keyword>
<dbReference type="Pfam" id="PF00356">
    <property type="entry name" value="LacI"/>
    <property type="match status" value="1"/>
</dbReference>
<accession>A0A6V8LA53</accession>
<protein>
    <submittedName>
        <fullName evidence="6">Transcriptional regulator</fullName>
    </submittedName>
</protein>
<keyword evidence="1" id="KW-0805">Transcription regulation</keyword>